<dbReference type="InterPro" id="IPR050767">
    <property type="entry name" value="Sel1_AlgK"/>
</dbReference>
<dbReference type="SMART" id="SM00671">
    <property type="entry name" value="SEL1"/>
    <property type="match status" value="4"/>
</dbReference>
<dbReference type="Gene3D" id="1.25.40.10">
    <property type="entry name" value="Tetratricopeptide repeat domain"/>
    <property type="match status" value="2"/>
</dbReference>
<sequence>MRSGRTEKWARKLIASDKSEGYLLLGALYDEGSGSRRDYAKAAEYYRKTDTGRSDIGGDYRLGMFYLEGKGVRADKEKALAHLEEAADNRDNHAAFQLGMMYYEGKGVPQDDKKALGYFDRATYKRSPGMFNFGPDLFGEAYLPGYEYPRGVGKLMGKDPNVRAEAYYMMGLMAERGSGMKKRPSYAMQCYENAAEEGHLLAKQRLAVLKAPEEE</sequence>
<dbReference type="Proteomes" id="UP001156215">
    <property type="component" value="Chromosome"/>
</dbReference>
<keyword evidence="2" id="KW-1185">Reference proteome</keyword>
<accession>A0A9E9P337</accession>
<protein>
    <submittedName>
        <fullName evidence="1">Sel1 repeat family protein</fullName>
    </submittedName>
</protein>
<organism evidence="1 2">
    <name type="scientific">Oxalobacter vibrioformis</name>
    <dbReference type="NCBI Taxonomy" id="933080"/>
    <lineage>
        <taxon>Bacteria</taxon>
        <taxon>Pseudomonadati</taxon>
        <taxon>Pseudomonadota</taxon>
        <taxon>Betaproteobacteria</taxon>
        <taxon>Burkholderiales</taxon>
        <taxon>Oxalobacteraceae</taxon>
        <taxon>Oxalobacter</taxon>
    </lineage>
</organism>
<evidence type="ECO:0000313" key="1">
    <source>
        <dbReference type="EMBL" id="WAW09613.1"/>
    </source>
</evidence>
<evidence type="ECO:0000313" key="2">
    <source>
        <dbReference type="Proteomes" id="UP001156215"/>
    </source>
</evidence>
<dbReference type="AlphaFoldDB" id="A0A9E9P337"/>
<gene>
    <name evidence="1" type="ORF">NB640_10295</name>
</gene>
<dbReference type="PANTHER" id="PTHR11102">
    <property type="entry name" value="SEL-1-LIKE PROTEIN"/>
    <property type="match status" value="1"/>
</dbReference>
<dbReference type="InterPro" id="IPR006597">
    <property type="entry name" value="Sel1-like"/>
</dbReference>
<dbReference type="InterPro" id="IPR011990">
    <property type="entry name" value="TPR-like_helical_dom_sf"/>
</dbReference>
<dbReference type="PANTHER" id="PTHR11102:SF160">
    <property type="entry name" value="ERAD-ASSOCIATED E3 UBIQUITIN-PROTEIN LIGASE COMPONENT HRD3"/>
    <property type="match status" value="1"/>
</dbReference>
<dbReference type="EMBL" id="CP098242">
    <property type="protein sequence ID" value="WAW09613.1"/>
    <property type="molecule type" value="Genomic_DNA"/>
</dbReference>
<dbReference type="KEGG" id="ovb:NB640_10295"/>
<dbReference type="RefSeq" id="WP_269308615.1">
    <property type="nucleotide sequence ID" value="NZ_CP098242.1"/>
</dbReference>
<dbReference type="Pfam" id="PF08238">
    <property type="entry name" value="Sel1"/>
    <property type="match status" value="4"/>
</dbReference>
<name>A0A9E9P337_9BURK</name>
<dbReference type="SUPFAM" id="SSF81901">
    <property type="entry name" value="HCP-like"/>
    <property type="match status" value="1"/>
</dbReference>
<reference evidence="1" key="1">
    <citation type="journal article" date="2022" name="Front. Microbiol.">
        <title>New perspectives on an old grouping: The genomic and phenotypic variability of Oxalobacter formigenes and the implications for calcium oxalate stone prevention.</title>
        <authorList>
            <person name="Chmiel J.A."/>
            <person name="Carr C."/>
            <person name="Stuivenberg G.A."/>
            <person name="Venema R."/>
            <person name="Chanyi R.M."/>
            <person name="Al K.F."/>
            <person name="Giguere D."/>
            <person name="Say H."/>
            <person name="Akouris P.P."/>
            <person name="Dominguez Romero S.A."/>
            <person name="Kwong A."/>
            <person name="Tai V."/>
            <person name="Koval S.F."/>
            <person name="Razvi H."/>
            <person name="Bjazevic J."/>
            <person name="Burton J.P."/>
        </authorList>
    </citation>
    <scope>NUCLEOTIDE SEQUENCE</scope>
    <source>
        <strain evidence="1">WoOx3</strain>
    </source>
</reference>
<proteinExistence type="predicted"/>